<dbReference type="SUPFAM" id="SSF55486">
    <property type="entry name" value="Metalloproteases ('zincins'), catalytic domain"/>
    <property type="match status" value="1"/>
</dbReference>
<evidence type="ECO:0000259" key="8">
    <source>
        <dbReference type="Pfam" id="PF02868"/>
    </source>
</evidence>
<dbReference type="Proteomes" id="UP000184499">
    <property type="component" value="Unassembled WGS sequence"/>
</dbReference>
<dbReference type="RefSeq" id="XP_067477451.1">
    <property type="nucleotide sequence ID" value="XM_067625423.1"/>
</dbReference>
<evidence type="ECO:0000256" key="5">
    <source>
        <dbReference type="ARBA" id="ARBA00022833"/>
    </source>
</evidence>
<dbReference type="PRINTS" id="PR00730">
    <property type="entry name" value="THERMOLYSIN"/>
</dbReference>
<dbReference type="CDD" id="cd09597">
    <property type="entry name" value="M4_TLP"/>
    <property type="match status" value="1"/>
</dbReference>
<protein>
    <recommendedName>
        <fullName evidence="11">Peptidase M4 C-terminal domain-containing protein</fullName>
    </recommendedName>
</protein>
<dbReference type="Gene3D" id="3.10.170.10">
    <property type="match status" value="1"/>
</dbReference>
<dbReference type="PANTHER" id="PTHR43579">
    <property type="match status" value="1"/>
</dbReference>
<keyword evidence="4" id="KW-0378">Hydrolase</keyword>
<dbReference type="Pfam" id="PF02868">
    <property type="entry name" value="Peptidase_M4_C"/>
    <property type="match status" value="1"/>
</dbReference>
<feature type="domain" description="Peptidase M4 C-terminal" evidence="8">
    <location>
        <begin position="186"/>
        <end position="367"/>
    </location>
</feature>
<keyword evidence="5" id="KW-0862">Zinc</keyword>
<accession>A0A1L9UEW6</accession>
<evidence type="ECO:0000256" key="2">
    <source>
        <dbReference type="ARBA" id="ARBA00022670"/>
    </source>
</evidence>
<keyword evidence="3" id="KW-0479">Metal-binding</keyword>
<keyword evidence="10" id="KW-1185">Reference proteome</keyword>
<keyword evidence="6" id="KW-0482">Metalloprotease</keyword>
<evidence type="ECO:0000256" key="3">
    <source>
        <dbReference type="ARBA" id="ARBA00022723"/>
    </source>
</evidence>
<dbReference type="InterPro" id="IPR001570">
    <property type="entry name" value="Peptidase_M4_C_domain"/>
</dbReference>
<name>A0A1L9UEW6_ASPBC</name>
<dbReference type="GO" id="GO:0004222">
    <property type="term" value="F:metalloendopeptidase activity"/>
    <property type="evidence" value="ECO:0007669"/>
    <property type="project" value="InterPro"/>
</dbReference>
<evidence type="ECO:0000256" key="4">
    <source>
        <dbReference type="ARBA" id="ARBA00022801"/>
    </source>
</evidence>
<dbReference type="InterPro" id="IPR052759">
    <property type="entry name" value="Metalloprotease_M4"/>
</dbReference>
<dbReference type="InterPro" id="IPR023612">
    <property type="entry name" value="Peptidase_M4"/>
</dbReference>
<organism evidence="9 10">
    <name type="scientific">Aspergillus brasiliensis (strain CBS 101740 / IMI 381727 / IBT 21946)</name>
    <dbReference type="NCBI Taxonomy" id="767769"/>
    <lineage>
        <taxon>Eukaryota</taxon>
        <taxon>Fungi</taxon>
        <taxon>Dikarya</taxon>
        <taxon>Ascomycota</taxon>
        <taxon>Pezizomycotina</taxon>
        <taxon>Eurotiomycetes</taxon>
        <taxon>Eurotiomycetidae</taxon>
        <taxon>Eurotiales</taxon>
        <taxon>Aspergillaceae</taxon>
        <taxon>Aspergillus</taxon>
        <taxon>Aspergillus subgen. Circumdati</taxon>
    </lineage>
</organism>
<dbReference type="InterPro" id="IPR027268">
    <property type="entry name" value="Peptidase_M4/M1_CTD_sf"/>
</dbReference>
<dbReference type="OMA" id="FCTIVPP"/>
<evidence type="ECO:0000256" key="1">
    <source>
        <dbReference type="ARBA" id="ARBA00009388"/>
    </source>
</evidence>
<dbReference type="GO" id="GO:0006508">
    <property type="term" value="P:proteolysis"/>
    <property type="evidence" value="ECO:0007669"/>
    <property type="project" value="UniProtKB-KW"/>
</dbReference>
<dbReference type="AlphaFoldDB" id="A0A1L9UEW6"/>
<dbReference type="GeneID" id="93577911"/>
<dbReference type="GO" id="GO:0046872">
    <property type="term" value="F:metal ion binding"/>
    <property type="evidence" value="ECO:0007669"/>
    <property type="project" value="UniProtKB-KW"/>
</dbReference>
<comment type="similarity">
    <text evidence="1">Belongs to the peptidase M4 family.</text>
</comment>
<sequence>MSSHTTTPNHPHHCAFIQPQLLQHISTSHSAPSKARRAAIRTLTVTNEIHHARLSSSSTSPSISFTPHAQARDIYDCRNKRGLPGLLVRTESSSGPTTQDDTVNYVYNSFGIFLRFLSSVLGRRSIDNDNLRLIGCLHYDKHLDNAFWNGQEIIFGDGDGVYFAGFPKSLDVVVHELMHGVTDHTAGLLYEGQSGALSESISDVFACVVAQWWRGQGVEEADWMVGRGVCVWPKGKKGAGNNTGAGEMGMMALRSLKAPGTAYDDPVFGRDGQPSHMRGFVYTEEDNGGVHCNSGIPSHAFYLCALGFGGRSWERAAVVWYRALLDPRVEPNCSFERFACVTVDIAEVVFGVEAGEMVRRAWVAVGVEVGVVSWTVEGDARF</sequence>
<dbReference type="STRING" id="767769.A0A1L9UEW6"/>
<dbReference type="PANTHER" id="PTHR43579:SF1">
    <property type="entry name" value="NEUTRAL METALLOPROTEINASE"/>
    <property type="match status" value="1"/>
</dbReference>
<dbReference type="OrthoDB" id="5332336at2759"/>
<dbReference type="EMBL" id="KV878687">
    <property type="protein sequence ID" value="OJJ70202.1"/>
    <property type="molecule type" value="Genomic_DNA"/>
</dbReference>
<gene>
    <name evidence="9" type="ORF">ASPBRDRAFT_45495</name>
</gene>
<dbReference type="VEuPathDB" id="FungiDB:ASPBRDRAFT_45495"/>
<feature type="domain" description="Peptidase M4" evidence="7">
    <location>
        <begin position="74"/>
        <end position="183"/>
    </location>
</feature>
<keyword evidence="2" id="KW-0645">Protease</keyword>
<evidence type="ECO:0000313" key="10">
    <source>
        <dbReference type="Proteomes" id="UP000184499"/>
    </source>
</evidence>
<evidence type="ECO:0000313" key="9">
    <source>
        <dbReference type="EMBL" id="OJJ70202.1"/>
    </source>
</evidence>
<evidence type="ECO:0000256" key="6">
    <source>
        <dbReference type="ARBA" id="ARBA00023049"/>
    </source>
</evidence>
<evidence type="ECO:0000259" key="7">
    <source>
        <dbReference type="Pfam" id="PF01447"/>
    </source>
</evidence>
<dbReference type="InterPro" id="IPR013856">
    <property type="entry name" value="Peptidase_M4_domain"/>
</dbReference>
<evidence type="ECO:0008006" key="11">
    <source>
        <dbReference type="Google" id="ProtNLM"/>
    </source>
</evidence>
<dbReference type="Pfam" id="PF01447">
    <property type="entry name" value="Peptidase_M4"/>
    <property type="match status" value="1"/>
</dbReference>
<dbReference type="Gene3D" id="1.10.390.10">
    <property type="entry name" value="Neutral Protease Domain 2"/>
    <property type="match status" value="1"/>
</dbReference>
<proteinExistence type="inferred from homology"/>
<reference evidence="10" key="1">
    <citation type="journal article" date="2017" name="Genome Biol.">
        <title>Comparative genomics reveals high biological diversity and specific adaptations in the industrially and medically important fungal genus Aspergillus.</title>
        <authorList>
            <person name="de Vries R.P."/>
            <person name="Riley R."/>
            <person name="Wiebenga A."/>
            <person name="Aguilar-Osorio G."/>
            <person name="Amillis S."/>
            <person name="Uchima C.A."/>
            <person name="Anderluh G."/>
            <person name="Asadollahi M."/>
            <person name="Askin M."/>
            <person name="Barry K."/>
            <person name="Battaglia E."/>
            <person name="Bayram O."/>
            <person name="Benocci T."/>
            <person name="Braus-Stromeyer S.A."/>
            <person name="Caldana C."/>
            <person name="Canovas D."/>
            <person name="Cerqueira G.C."/>
            <person name="Chen F."/>
            <person name="Chen W."/>
            <person name="Choi C."/>
            <person name="Clum A."/>
            <person name="Dos Santos R.A."/>
            <person name="Damasio A.R."/>
            <person name="Diallinas G."/>
            <person name="Emri T."/>
            <person name="Fekete E."/>
            <person name="Flipphi M."/>
            <person name="Freyberg S."/>
            <person name="Gallo A."/>
            <person name="Gournas C."/>
            <person name="Habgood R."/>
            <person name="Hainaut M."/>
            <person name="Harispe M.L."/>
            <person name="Henrissat B."/>
            <person name="Hilden K.S."/>
            <person name="Hope R."/>
            <person name="Hossain A."/>
            <person name="Karabika E."/>
            <person name="Karaffa L."/>
            <person name="Karanyi Z."/>
            <person name="Krasevec N."/>
            <person name="Kuo A."/>
            <person name="Kusch H."/>
            <person name="LaButti K."/>
            <person name="Lagendijk E.L."/>
            <person name="Lapidus A."/>
            <person name="Levasseur A."/>
            <person name="Lindquist E."/>
            <person name="Lipzen A."/>
            <person name="Logrieco A.F."/>
            <person name="MacCabe A."/>
            <person name="Maekelae M.R."/>
            <person name="Malavazi I."/>
            <person name="Melin P."/>
            <person name="Meyer V."/>
            <person name="Mielnichuk N."/>
            <person name="Miskei M."/>
            <person name="Molnar A.P."/>
            <person name="Mule G."/>
            <person name="Ngan C.Y."/>
            <person name="Orejas M."/>
            <person name="Orosz E."/>
            <person name="Ouedraogo J.P."/>
            <person name="Overkamp K.M."/>
            <person name="Park H.-S."/>
            <person name="Perrone G."/>
            <person name="Piumi F."/>
            <person name="Punt P.J."/>
            <person name="Ram A.F."/>
            <person name="Ramon A."/>
            <person name="Rauscher S."/>
            <person name="Record E."/>
            <person name="Riano-Pachon D.M."/>
            <person name="Robert V."/>
            <person name="Roehrig J."/>
            <person name="Ruller R."/>
            <person name="Salamov A."/>
            <person name="Salih N.S."/>
            <person name="Samson R.A."/>
            <person name="Sandor E."/>
            <person name="Sanguinetti M."/>
            <person name="Schuetze T."/>
            <person name="Sepcic K."/>
            <person name="Shelest E."/>
            <person name="Sherlock G."/>
            <person name="Sophianopoulou V."/>
            <person name="Squina F.M."/>
            <person name="Sun H."/>
            <person name="Susca A."/>
            <person name="Todd R.B."/>
            <person name="Tsang A."/>
            <person name="Unkles S.E."/>
            <person name="van de Wiele N."/>
            <person name="van Rossen-Uffink D."/>
            <person name="Oliveira J.V."/>
            <person name="Vesth T.C."/>
            <person name="Visser J."/>
            <person name="Yu J.-H."/>
            <person name="Zhou M."/>
            <person name="Andersen M.R."/>
            <person name="Archer D.B."/>
            <person name="Baker S.E."/>
            <person name="Benoit I."/>
            <person name="Brakhage A.A."/>
            <person name="Braus G.H."/>
            <person name="Fischer R."/>
            <person name="Frisvad J.C."/>
            <person name="Goldman G.H."/>
            <person name="Houbraken J."/>
            <person name="Oakley B."/>
            <person name="Pocsi I."/>
            <person name="Scazzocchio C."/>
            <person name="Seiboth B."/>
            <person name="vanKuyk P.A."/>
            <person name="Wortman J."/>
            <person name="Dyer P.S."/>
            <person name="Grigoriev I.V."/>
        </authorList>
    </citation>
    <scope>NUCLEOTIDE SEQUENCE [LARGE SCALE GENOMIC DNA]</scope>
    <source>
        <strain evidence="10">CBS 101740 / IMI 381727 / IBT 21946</strain>
    </source>
</reference>